<gene>
    <name evidence="1" type="ORF">HK099_007041</name>
</gene>
<dbReference type="Gene3D" id="1.20.990.10">
    <property type="entry name" value="NADPH-cytochrome p450 Reductase, Chain A, domain 3"/>
    <property type="match status" value="1"/>
</dbReference>
<accession>A0AAD5XWM3</accession>
<protein>
    <submittedName>
        <fullName evidence="1">Uncharacterized protein</fullName>
    </submittedName>
</protein>
<dbReference type="InterPro" id="IPR017938">
    <property type="entry name" value="Riboflavin_synthase-like_b-brl"/>
</dbReference>
<proteinExistence type="predicted"/>
<evidence type="ECO:0000313" key="2">
    <source>
        <dbReference type="Proteomes" id="UP001211065"/>
    </source>
</evidence>
<reference evidence="1" key="1">
    <citation type="submission" date="2020-05" db="EMBL/GenBank/DDBJ databases">
        <title>Phylogenomic resolution of chytrid fungi.</title>
        <authorList>
            <person name="Stajich J.E."/>
            <person name="Amses K."/>
            <person name="Simmons R."/>
            <person name="Seto K."/>
            <person name="Myers J."/>
            <person name="Bonds A."/>
            <person name="Quandt C.A."/>
            <person name="Barry K."/>
            <person name="Liu P."/>
            <person name="Grigoriev I."/>
            <person name="Longcore J.E."/>
            <person name="James T.Y."/>
        </authorList>
    </citation>
    <scope>NUCLEOTIDE SEQUENCE</scope>
    <source>
        <strain evidence="1">JEL0476</strain>
    </source>
</reference>
<organism evidence="1 2">
    <name type="scientific">Clydaea vesicula</name>
    <dbReference type="NCBI Taxonomy" id="447962"/>
    <lineage>
        <taxon>Eukaryota</taxon>
        <taxon>Fungi</taxon>
        <taxon>Fungi incertae sedis</taxon>
        <taxon>Chytridiomycota</taxon>
        <taxon>Chytridiomycota incertae sedis</taxon>
        <taxon>Chytridiomycetes</taxon>
        <taxon>Lobulomycetales</taxon>
        <taxon>Lobulomycetaceae</taxon>
        <taxon>Clydaea</taxon>
    </lineage>
</organism>
<keyword evidence="2" id="KW-1185">Reference proteome</keyword>
<dbReference type="AlphaFoldDB" id="A0AAD5XWM3"/>
<dbReference type="SUPFAM" id="SSF63380">
    <property type="entry name" value="Riboflavin synthase domain-like"/>
    <property type="match status" value="1"/>
</dbReference>
<evidence type="ECO:0000313" key="1">
    <source>
        <dbReference type="EMBL" id="KAJ3214096.1"/>
    </source>
</evidence>
<sequence>MPTEFLKVVPSQLKKPLYHTTKNFLSLILPKDSRTGIQSITTPTICSVKKKIIQWEIDLSCRAMNEVEKLTSQDAVGKVCPNADELVLGILKRLNLDPEDRASDKGSYKLNLNLSNFKKQEIQLQPLDIRDNHQFPTMNIISFSKSFFRMLAEYSSDEIEIKWLSILSSVQGTSTLKLFRERNANVFRYFNKLS</sequence>
<dbReference type="InterPro" id="IPR023173">
    <property type="entry name" value="NADPH_Cyt_P450_Rdtase_alpha"/>
</dbReference>
<comment type="caution">
    <text evidence="1">The sequence shown here is derived from an EMBL/GenBank/DDBJ whole genome shotgun (WGS) entry which is preliminary data.</text>
</comment>
<name>A0AAD5XWM3_9FUNG</name>
<dbReference type="GO" id="GO:0016491">
    <property type="term" value="F:oxidoreductase activity"/>
    <property type="evidence" value="ECO:0007669"/>
    <property type="project" value="InterPro"/>
</dbReference>
<dbReference type="Proteomes" id="UP001211065">
    <property type="component" value="Unassembled WGS sequence"/>
</dbReference>
<dbReference type="EMBL" id="JADGJW010000650">
    <property type="protein sequence ID" value="KAJ3214096.1"/>
    <property type="molecule type" value="Genomic_DNA"/>
</dbReference>